<dbReference type="Gene3D" id="3.10.400.20">
    <property type="match status" value="1"/>
</dbReference>
<dbReference type="EMBL" id="CAJOBQ010000319">
    <property type="protein sequence ID" value="CAF4326745.1"/>
    <property type="molecule type" value="Genomic_DNA"/>
</dbReference>
<dbReference type="CDD" id="cd21156">
    <property type="entry name" value="PUA_eIF2d-like"/>
    <property type="match status" value="1"/>
</dbReference>
<dbReference type="Pfam" id="PF26292">
    <property type="entry name" value="PUA_elF2D"/>
    <property type="match status" value="1"/>
</dbReference>
<dbReference type="InterPro" id="IPR036885">
    <property type="entry name" value="SWIB_MDM2_dom_sf"/>
</dbReference>
<dbReference type="InterPro" id="IPR048247">
    <property type="entry name" value="eIF2D_N"/>
</dbReference>
<dbReference type="AlphaFoldDB" id="A0A817XWZ2"/>
<dbReference type="InterPro" id="IPR058886">
    <property type="entry name" value="SWIB_eIF2D"/>
</dbReference>
<gene>
    <name evidence="3" type="ORF">FME351_LOCUS6664</name>
    <name evidence="4" type="ORF">TSG867_LOCUS7937</name>
</gene>
<dbReference type="Proteomes" id="UP000663862">
    <property type="component" value="Unassembled WGS sequence"/>
</dbReference>
<dbReference type="InterPro" id="IPR039757">
    <property type="entry name" value="EIF2D"/>
</dbReference>
<dbReference type="PANTHER" id="PTHR12217:SF4">
    <property type="entry name" value="EUKARYOTIC TRANSLATION INITIATION FACTOR 2D"/>
    <property type="match status" value="1"/>
</dbReference>
<keyword evidence="1" id="KW-0963">Cytoplasm</keyword>
<dbReference type="InterPro" id="IPR041366">
    <property type="entry name" value="Pre-PUA"/>
</dbReference>
<dbReference type="EMBL" id="CAJNYU010000560">
    <property type="protein sequence ID" value="CAF3374550.1"/>
    <property type="molecule type" value="Genomic_DNA"/>
</dbReference>
<organism evidence="3 5">
    <name type="scientific">Rotaria socialis</name>
    <dbReference type="NCBI Taxonomy" id="392032"/>
    <lineage>
        <taxon>Eukaryota</taxon>
        <taxon>Metazoa</taxon>
        <taxon>Spiralia</taxon>
        <taxon>Gnathifera</taxon>
        <taxon>Rotifera</taxon>
        <taxon>Eurotatoria</taxon>
        <taxon>Bdelloidea</taxon>
        <taxon>Philodinida</taxon>
        <taxon>Philodinidae</taxon>
        <taxon>Rotaria</taxon>
    </lineage>
</organism>
<dbReference type="FunFam" id="3.10.400.20:FF:000002">
    <property type="entry name" value="Eukaryotic translation initiation factor 2D"/>
    <property type="match status" value="1"/>
</dbReference>
<dbReference type="SUPFAM" id="SSF55159">
    <property type="entry name" value="eIF1-like"/>
    <property type="match status" value="1"/>
</dbReference>
<dbReference type="PANTHER" id="PTHR12217">
    <property type="entry name" value="EUKARYOTIC TRANSLATION INITIATION FACTOR 2D"/>
    <property type="match status" value="1"/>
</dbReference>
<dbReference type="Proteomes" id="UP000663869">
    <property type="component" value="Unassembled WGS sequence"/>
</dbReference>
<name>A0A817XWZ2_9BILA</name>
<evidence type="ECO:0000313" key="4">
    <source>
        <dbReference type="EMBL" id="CAF4326745.1"/>
    </source>
</evidence>
<evidence type="ECO:0000313" key="3">
    <source>
        <dbReference type="EMBL" id="CAF3374550.1"/>
    </source>
</evidence>
<dbReference type="SUPFAM" id="SSF88697">
    <property type="entry name" value="PUA domain-like"/>
    <property type="match status" value="1"/>
</dbReference>
<evidence type="ECO:0000256" key="1">
    <source>
        <dbReference type="ARBA" id="ARBA00022490"/>
    </source>
</evidence>
<proteinExistence type="predicted"/>
<accession>A0A817XWZ2</accession>
<dbReference type="GO" id="GO:0001731">
    <property type="term" value="P:formation of translation preinitiation complex"/>
    <property type="evidence" value="ECO:0007669"/>
    <property type="project" value="InterPro"/>
</dbReference>
<dbReference type="Pfam" id="PF01253">
    <property type="entry name" value="SUI1"/>
    <property type="match status" value="1"/>
</dbReference>
<evidence type="ECO:0000259" key="2">
    <source>
        <dbReference type="PROSITE" id="PS50296"/>
    </source>
</evidence>
<dbReference type="Pfam" id="PF25304">
    <property type="entry name" value="WHD_eIF2D"/>
    <property type="match status" value="1"/>
</dbReference>
<dbReference type="InterPro" id="IPR057429">
    <property type="entry name" value="WH_eIF2D"/>
</dbReference>
<comment type="caution">
    <text evidence="3">The sequence shown here is derived from an EMBL/GenBank/DDBJ whole genome shotgun (WGS) entry which is preliminary data.</text>
</comment>
<dbReference type="PROSITE" id="PS50296">
    <property type="entry name" value="SUI1"/>
    <property type="match status" value="1"/>
</dbReference>
<reference evidence="3" key="1">
    <citation type="submission" date="2021-02" db="EMBL/GenBank/DDBJ databases">
        <authorList>
            <person name="Nowell W R."/>
        </authorList>
    </citation>
    <scope>NUCLEOTIDE SEQUENCE</scope>
</reference>
<dbReference type="InterPro" id="IPR048248">
    <property type="entry name" value="PUA_eIF2d-like"/>
</dbReference>
<dbReference type="Pfam" id="PF26291">
    <property type="entry name" value="SWIB_eIF2D"/>
    <property type="match status" value="1"/>
</dbReference>
<dbReference type="InterPro" id="IPR015947">
    <property type="entry name" value="PUA-like_sf"/>
</dbReference>
<sequence length="572" mass="65184">MFRKDFKAKGHTQVKSSDRKKLRQQIQQLYPALNDDILSLIIPTGKGEDFTSCKISLSTGDDILVYSTNKTPWFFVVEDTKSKTERILPTVYLLWKCPDLLPLKFHTHRHVFNKLMNGADLMLPGLILPPGSVIPQTFRHVQRDQLCSICLDDNRYPIGIGQTTMDGDDMYMSGMKGRGIALLHIYQDTLWNFGPRTEGPYEKEQRQYFETDQTKVEENVEPACAEASNAISSLNLDEESALVTNSDEPPTHPESMDEILDTIFFYLCQRKAKSYELPLLASHFYTIMQDCVPGLTLDLKLSSHKKFSKFLQHQQQINSLIAIEETKPGVLAISSFNLTKNEQLDSFRTPSWLKNYLSKASDTAAAAAVATESERSTTKYIFPDIAELWKTNSRVNEILDCSSSTHYLRPDEIRQAVRAYVIRNNLNSEKQVKLDPILSRLFKTKDTPSTSIGWNELNNAVFNAMSSCTEVAFAHLEQPIRINGHIPPIEIECVDRNRKRQTFIRYLDTYQIDLSELCKRIRQGASVSAVINETDETRRTGRIVMAQGNQISFVIRVLKEDYGVPGKFIKEI</sequence>
<dbReference type="Pfam" id="PF17832">
    <property type="entry name" value="Pre-PUA"/>
    <property type="match status" value="1"/>
</dbReference>
<dbReference type="InterPro" id="IPR036877">
    <property type="entry name" value="SUI1_dom_sf"/>
</dbReference>
<feature type="domain" description="SUI1" evidence="2">
    <location>
        <begin position="496"/>
        <end position="562"/>
    </location>
</feature>
<dbReference type="GO" id="GO:0003743">
    <property type="term" value="F:translation initiation factor activity"/>
    <property type="evidence" value="ECO:0007669"/>
    <property type="project" value="InterPro"/>
</dbReference>
<dbReference type="InterPro" id="IPR001950">
    <property type="entry name" value="SUI1"/>
</dbReference>
<dbReference type="PROSITE" id="PS50890">
    <property type="entry name" value="PUA"/>
    <property type="match status" value="1"/>
</dbReference>
<evidence type="ECO:0000313" key="5">
    <source>
        <dbReference type="Proteomes" id="UP000663869"/>
    </source>
</evidence>
<dbReference type="SUPFAM" id="SSF47592">
    <property type="entry name" value="SWIB/MDM2 domain"/>
    <property type="match status" value="1"/>
</dbReference>
<protein>
    <recommendedName>
        <fullName evidence="2">SUI1 domain-containing protein</fullName>
    </recommendedName>
</protein>
<dbReference type="CDD" id="cd11610">
    <property type="entry name" value="eIF2D_N"/>
    <property type="match status" value="1"/>
</dbReference>